<reference evidence="5" key="1">
    <citation type="submission" date="2017-02" db="UniProtKB">
        <authorList>
            <consortium name="WormBaseParasite"/>
        </authorList>
    </citation>
    <scope>IDENTIFICATION</scope>
</reference>
<dbReference type="Pfam" id="PF00026">
    <property type="entry name" value="Asp"/>
    <property type="match status" value="1"/>
</dbReference>
<proteinExistence type="inferred from homology"/>
<dbReference type="AlphaFoldDB" id="A0A0M3IJ97"/>
<dbReference type="InterPro" id="IPR001461">
    <property type="entry name" value="Aspartic_peptidase_A1"/>
</dbReference>
<dbReference type="PROSITE" id="PS00141">
    <property type="entry name" value="ASP_PROTEASE"/>
    <property type="match status" value="1"/>
</dbReference>
<dbReference type="PANTHER" id="PTHR47966">
    <property type="entry name" value="BETA-SITE APP-CLEAVING ENZYME, ISOFORM A-RELATED"/>
    <property type="match status" value="1"/>
</dbReference>
<feature type="domain" description="Peptidase A1" evidence="3">
    <location>
        <begin position="109"/>
        <end position="351"/>
    </location>
</feature>
<evidence type="ECO:0000313" key="4">
    <source>
        <dbReference type="Proteomes" id="UP000036681"/>
    </source>
</evidence>
<sequence length="351" mass="39116">MIEDKHTDKAFNAPCVWSHALVCSIADVEEVPKLMMGAVRGKRANKPIILLILLVVLIEHALAVFRMQVEKIESERSKRIRLGLPPKWRTLTLAGKYSTIVTDYSDVEYVGYITMGSQRTPMRVVLDTGSADFWVPDISCGICDYYCHGLPTMFCNKLCDKGCCSLQNGFTESKCPNKLFFNAITSNTYSEHSGTWRIKYGSGMAAGFYGQDIINLGGMNINVTFGQATVLDPQLMVDAAFDGILGLAFQSLSVGNTLPPFLAAYRQNIIDEAVFTVFLRRAVSTSTVFTVHRYGRIILDRHDQYAKFRADFYYEILIVVSDIEGYTGSLDGGVYTFGGFDDVNCDSQINY</sequence>
<evidence type="ECO:0000259" key="3">
    <source>
        <dbReference type="PROSITE" id="PS51767"/>
    </source>
</evidence>
<keyword evidence="2" id="KW-0472">Membrane</keyword>
<keyword evidence="2" id="KW-0812">Transmembrane</keyword>
<dbReference type="InterPro" id="IPR001969">
    <property type="entry name" value="Aspartic_peptidase_AS"/>
</dbReference>
<evidence type="ECO:0000256" key="1">
    <source>
        <dbReference type="ARBA" id="ARBA00007447"/>
    </source>
</evidence>
<dbReference type="InterPro" id="IPR033121">
    <property type="entry name" value="PEPTIDASE_A1"/>
</dbReference>
<name>A0A0M3IJ97_ASCLU</name>
<dbReference type="WBParaSite" id="ALUE_0001870001-mRNA-1">
    <property type="protein sequence ID" value="ALUE_0001870001-mRNA-1"/>
    <property type="gene ID" value="ALUE_0001870001"/>
</dbReference>
<dbReference type="InterPro" id="IPR021109">
    <property type="entry name" value="Peptidase_aspartic_dom_sf"/>
</dbReference>
<dbReference type="InterPro" id="IPR034164">
    <property type="entry name" value="Pepsin-like_dom"/>
</dbReference>
<dbReference type="SUPFAM" id="SSF50630">
    <property type="entry name" value="Acid proteases"/>
    <property type="match status" value="1"/>
</dbReference>
<keyword evidence="4" id="KW-1185">Reference proteome</keyword>
<comment type="similarity">
    <text evidence="1">Belongs to the peptidase A1 family.</text>
</comment>
<dbReference type="PANTHER" id="PTHR47966:SF45">
    <property type="entry name" value="PEPTIDASE A1 DOMAIN-CONTAINING PROTEIN"/>
    <property type="match status" value="1"/>
</dbReference>
<evidence type="ECO:0000313" key="5">
    <source>
        <dbReference type="WBParaSite" id="ALUE_0001870001-mRNA-1"/>
    </source>
</evidence>
<protein>
    <submittedName>
        <fullName evidence="5">Peptidase A1 domain-containing protein</fullName>
    </submittedName>
</protein>
<organism evidence="4 5">
    <name type="scientific">Ascaris lumbricoides</name>
    <name type="common">Giant roundworm</name>
    <dbReference type="NCBI Taxonomy" id="6252"/>
    <lineage>
        <taxon>Eukaryota</taxon>
        <taxon>Metazoa</taxon>
        <taxon>Ecdysozoa</taxon>
        <taxon>Nematoda</taxon>
        <taxon>Chromadorea</taxon>
        <taxon>Rhabditida</taxon>
        <taxon>Spirurina</taxon>
        <taxon>Ascaridomorpha</taxon>
        <taxon>Ascaridoidea</taxon>
        <taxon>Ascarididae</taxon>
        <taxon>Ascaris</taxon>
    </lineage>
</organism>
<feature type="transmembrane region" description="Helical" evidence="2">
    <location>
        <begin position="48"/>
        <end position="69"/>
    </location>
</feature>
<dbReference type="GO" id="GO:0005764">
    <property type="term" value="C:lysosome"/>
    <property type="evidence" value="ECO:0007669"/>
    <property type="project" value="TreeGrafter"/>
</dbReference>
<dbReference type="PROSITE" id="PS51767">
    <property type="entry name" value="PEPTIDASE_A1"/>
    <property type="match status" value="1"/>
</dbReference>
<evidence type="ECO:0000256" key="2">
    <source>
        <dbReference type="SAM" id="Phobius"/>
    </source>
</evidence>
<dbReference type="Proteomes" id="UP000036681">
    <property type="component" value="Unplaced"/>
</dbReference>
<accession>A0A0M3IJ97</accession>
<dbReference type="CDD" id="cd05471">
    <property type="entry name" value="pepsin_like"/>
    <property type="match status" value="1"/>
</dbReference>
<dbReference type="GO" id="GO:0006508">
    <property type="term" value="P:proteolysis"/>
    <property type="evidence" value="ECO:0007669"/>
    <property type="project" value="InterPro"/>
</dbReference>
<keyword evidence="2" id="KW-1133">Transmembrane helix</keyword>
<dbReference type="GO" id="GO:0004190">
    <property type="term" value="F:aspartic-type endopeptidase activity"/>
    <property type="evidence" value="ECO:0007669"/>
    <property type="project" value="InterPro"/>
</dbReference>
<dbReference type="Gene3D" id="2.40.70.10">
    <property type="entry name" value="Acid Proteases"/>
    <property type="match status" value="1"/>
</dbReference>